<dbReference type="PANTHER" id="PTHR11439:SF442">
    <property type="entry name" value="CYSTEINE-RICH RLK (RECEPTOR-LIKE PROTEIN KINASE) 8"/>
    <property type="match status" value="1"/>
</dbReference>
<organism evidence="1 2">
    <name type="scientific">Apostasia shenzhenica</name>
    <dbReference type="NCBI Taxonomy" id="1088818"/>
    <lineage>
        <taxon>Eukaryota</taxon>
        <taxon>Viridiplantae</taxon>
        <taxon>Streptophyta</taxon>
        <taxon>Embryophyta</taxon>
        <taxon>Tracheophyta</taxon>
        <taxon>Spermatophyta</taxon>
        <taxon>Magnoliopsida</taxon>
        <taxon>Liliopsida</taxon>
        <taxon>Asparagales</taxon>
        <taxon>Orchidaceae</taxon>
        <taxon>Apostasioideae</taxon>
        <taxon>Apostasia</taxon>
    </lineage>
</organism>
<accession>A0A2I0AJC7</accession>
<evidence type="ECO:0000313" key="2">
    <source>
        <dbReference type="Proteomes" id="UP000236161"/>
    </source>
</evidence>
<dbReference type="CDD" id="cd09272">
    <property type="entry name" value="RNase_HI_RT_Ty1"/>
    <property type="match status" value="1"/>
</dbReference>
<gene>
    <name evidence="1" type="ORF">AXF42_Ash006850</name>
</gene>
<proteinExistence type="predicted"/>
<dbReference type="PANTHER" id="PTHR11439">
    <property type="entry name" value="GAG-POL-RELATED RETROTRANSPOSON"/>
    <property type="match status" value="1"/>
</dbReference>
<name>A0A2I0AJC7_9ASPA</name>
<dbReference type="OrthoDB" id="8188638at2759"/>
<reference evidence="1 2" key="1">
    <citation type="journal article" date="2017" name="Nature">
        <title>The Apostasia genome and the evolution of orchids.</title>
        <authorList>
            <person name="Zhang G.Q."/>
            <person name="Liu K.W."/>
            <person name="Li Z."/>
            <person name="Lohaus R."/>
            <person name="Hsiao Y.Y."/>
            <person name="Niu S.C."/>
            <person name="Wang J.Y."/>
            <person name="Lin Y.C."/>
            <person name="Xu Q."/>
            <person name="Chen L.J."/>
            <person name="Yoshida K."/>
            <person name="Fujiwara S."/>
            <person name="Wang Z.W."/>
            <person name="Zhang Y.Q."/>
            <person name="Mitsuda N."/>
            <person name="Wang M."/>
            <person name="Liu G.H."/>
            <person name="Pecoraro L."/>
            <person name="Huang H.X."/>
            <person name="Xiao X.J."/>
            <person name="Lin M."/>
            <person name="Wu X.Y."/>
            <person name="Wu W.L."/>
            <person name="Chen Y.Y."/>
            <person name="Chang S.B."/>
            <person name="Sakamoto S."/>
            <person name="Ohme-Takagi M."/>
            <person name="Yagi M."/>
            <person name="Zeng S.J."/>
            <person name="Shen C.Y."/>
            <person name="Yeh C.M."/>
            <person name="Luo Y.B."/>
            <person name="Tsai W.C."/>
            <person name="Van de Peer Y."/>
            <person name="Liu Z.J."/>
        </authorList>
    </citation>
    <scope>NUCLEOTIDE SEQUENCE [LARGE SCALE GENOMIC DNA]</scope>
    <source>
        <strain evidence="2">cv. Shenzhen</strain>
        <tissue evidence="1">Stem</tissue>
    </source>
</reference>
<dbReference type="STRING" id="1088818.A0A2I0AJC7"/>
<protein>
    <submittedName>
        <fullName evidence="1">Retrovirus-related Pol polyprotein from transposon TNT 1-94</fullName>
    </submittedName>
</protein>
<dbReference type="Proteomes" id="UP000236161">
    <property type="component" value="Unassembled WGS sequence"/>
</dbReference>
<sequence>MIGSLLYLTASRPDIVFSVCMCARFQSNPKESHLVAVKRIFRYLVGTHSLGLWYSKGTTPNLIGFSDADCRCKVDRKSTSGTCQFFGNALVSWSSRKQNSIALSTAEAEYIALGSCAQLLWLK</sequence>
<dbReference type="EMBL" id="KZ451979">
    <property type="protein sequence ID" value="PKA55648.1"/>
    <property type="molecule type" value="Genomic_DNA"/>
</dbReference>
<dbReference type="AlphaFoldDB" id="A0A2I0AJC7"/>
<evidence type="ECO:0000313" key="1">
    <source>
        <dbReference type="EMBL" id="PKA55648.1"/>
    </source>
</evidence>
<keyword evidence="2" id="KW-1185">Reference proteome</keyword>